<dbReference type="EMBL" id="JADIKJ010000010">
    <property type="protein sequence ID" value="MFK2900644.1"/>
    <property type="molecule type" value="Genomic_DNA"/>
</dbReference>
<keyword evidence="3" id="KW-1003">Cell membrane</keyword>
<keyword evidence="5 8" id="KW-1133">Transmembrane helix</keyword>
<feature type="transmembrane region" description="Helical" evidence="8">
    <location>
        <begin position="36"/>
        <end position="55"/>
    </location>
</feature>
<feature type="transmembrane region" description="Helical" evidence="8">
    <location>
        <begin position="176"/>
        <end position="202"/>
    </location>
</feature>
<evidence type="ECO:0000256" key="5">
    <source>
        <dbReference type="ARBA" id="ARBA00022989"/>
    </source>
</evidence>
<proteinExistence type="inferred from homology"/>
<feature type="transmembrane region" description="Helical" evidence="8">
    <location>
        <begin position="240"/>
        <end position="262"/>
    </location>
</feature>
<evidence type="ECO:0000259" key="9">
    <source>
        <dbReference type="Pfam" id="PF00361"/>
    </source>
</evidence>
<feature type="domain" description="NADH:quinone oxidoreductase/Mrp antiporter transmembrane" evidence="9">
    <location>
        <begin position="132"/>
        <end position="423"/>
    </location>
</feature>
<protein>
    <submittedName>
        <fullName evidence="10">NADH dehydrogenase</fullName>
    </submittedName>
</protein>
<sequence length="592" mass="61619">MNLLHWIPLPVVLPLLVAALALLFEKAVPRRIVDAVAILATAAICIQCAALAHAATHMPMVYWYGGWAPAHGPVLGISFVVDSAGAGAGAFIAGLFALTFMFSWHYFEEVRAHFHALMLMFCAALIGFCFTHDLFNAFVWFETMSVIAFALTGYRLEDAALEGALNFTVVNTLGSFLMMAGVGLAYAATGALDMALVGKLFAAGHADVLAEASFVLMGTAMLIKAAAVPFHFWLADAHAVAPTPVSVVFSGVMVPVGLFGLGRLAMTTYVDVPAVAALLHALLLPIGAVTALVGGLMALQQTHLKRLLAYSTVSHVGVMLAALCLVSGSGATGWLLYMLGHGMVKAALFMAAGMLAATLDSVDELELYGRARDRHLLGCFYAIAGLCLAGLPVGIMAAGAEAIEGAGKAQGTGWLVAIIVISSATTGAAVLRAGVRIFLGKGELPAGKAPAAHESESGDRPWSMMFVPLAMLVAANLVAGEPLRRMARMAAATFMHMPAWSVLSGAQAYVVPAASAPSSSSEFFAWLALGLAMVIAALQLFAARLLEHRALWPAHVSIGALRSLHAGRVGDQVAWLVFGLALLAAGIAAVAH</sequence>
<feature type="transmembrane region" description="Helical" evidence="8">
    <location>
        <begin position="491"/>
        <end position="511"/>
    </location>
</feature>
<feature type="transmembrane region" description="Helical" evidence="8">
    <location>
        <begin position="274"/>
        <end position="295"/>
    </location>
</feature>
<feature type="transmembrane region" description="Helical" evidence="8">
    <location>
        <begin position="573"/>
        <end position="591"/>
    </location>
</feature>
<keyword evidence="11" id="KW-1185">Reference proteome</keyword>
<evidence type="ECO:0000313" key="10">
    <source>
        <dbReference type="EMBL" id="MFK2900644.1"/>
    </source>
</evidence>
<gene>
    <name evidence="10" type="ORF">ISP15_09875</name>
</gene>
<dbReference type="PRINTS" id="PR01437">
    <property type="entry name" value="NUOXDRDTASE4"/>
</dbReference>
<dbReference type="InterPro" id="IPR003918">
    <property type="entry name" value="NADH_UbQ_OxRdtase"/>
</dbReference>
<feature type="transmembrane region" description="Helical" evidence="8">
    <location>
        <begin position="334"/>
        <end position="355"/>
    </location>
</feature>
<name>A0ABW8JI19_9GAMM</name>
<dbReference type="InterPro" id="IPR050586">
    <property type="entry name" value="CPA3_Na-H_Antiporter_D"/>
</dbReference>
<dbReference type="PANTHER" id="PTHR42703:SF1">
    <property type="entry name" value="NA(+)_H(+) ANTIPORTER SUBUNIT D1"/>
    <property type="match status" value="1"/>
</dbReference>
<reference evidence="10 11" key="1">
    <citation type="submission" date="2020-10" db="EMBL/GenBank/DDBJ databases">
        <title>Phylogeny of dyella-like bacteria.</title>
        <authorList>
            <person name="Fu J."/>
        </authorList>
    </citation>
    <scope>NUCLEOTIDE SEQUENCE [LARGE SCALE GENOMIC DNA]</scope>
    <source>
        <strain evidence="10 11">JP1</strain>
    </source>
</reference>
<organism evidence="10 11">
    <name type="scientific">Dyella jejuensis</name>
    <dbReference type="NCBI Taxonomy" id="1432009"/>
    <lineage>
        <taxon>Bacteria</taxon>
        <taxon>Pseudomonadati</taxon>
        <taxon>Pseudomonadota</taxon>
        <taxon>Gammaproteobacteria</taxon>
        <taxon>Lysobacterales</taxon>
        <taxon>Rhodanobacteraceae</taxon>
        <taxon>Dyella</taxon>
    </lineage>
</organism>
<feature type="transmembrane region" description="Helical" evidence="8">
    <location>
        <begin position="375"/>
        <end position="400"/>
    </location>
</feature>
<evidence type="ECO:0000256" key="7">
    <source>
        <dbReference type="RuleBase" id="RU000320"/>
    </source>
</evidence>
<feature type="transmembrane region" description="Helical" evidence="8">
    <location>
        <begin position="307"/>
        <end position="327"/>
    </location>
</feature>
<dbReference type="InterPro" id="IPR001750">
    <property type="entry name" value="ND/Mrp_TM"/>
</dbReference>
<dbReference type="Proteomes" id="UP001620461">
    <property type="component" value="Unassembled WGS sequence"/>
</dbReference>
<dbReference type="PANTHER" id="PTHR42703">
    <property type="entry name" value="NADH DEHYDROGENASE"/>
    <property type="match status" value="1"/>
</dbReference>
<feature type="transmembrane region" description="Helical" evidence="8">
    <location>
        <begin position="6"/>
        <end position="24"/>
    </location>
</feature>
<evidence type="ECO:0000256" key="8">
    <source>
        <dbReference type="SAM" id="Phobius"/>
    </source>
</evidence>
<feature type="transmembrane region" description="Helical" evidence="8">
    <location>
        <begin position="88"/>
        <end position="107"/>
    </location>
</feature>
<dbReference type="Pfam" id="PF00361">
    <property type="entry name" value="Proton_antipo_M"/>
    <property type="match status" value="1"/>
</dbReference>
<evidence type="ECO:0000256" key="1">
    <source>
        <dbReference type="ARBA" id="ARBA00004651"/>
    </source>
</evidence>
<comment type="subcellular location">
    <subcellularLocation>
        <location evidence="1">Cell membrane</location>
        <topology evidence="1">Multi-pass membrane protein</topology>
    </subcellularLocation>
    <subcellularLocation>
        <location evidence="7">Membrane</location>
        <topology evidence="7">Multi-pass membrane protein</topology>
    </subcellularLocation>
</comment>
<evidence type="ECO:0000256" key="6">
    <source>
        <dbReference type="ARBA" id="ARBA00023136"/>
    </source>
</evidence>
<comment type="caution">
    <text evidence="10">The sequence shown here is derived from an EMBL/GenBank/DDBJ whole genome shotgun (WGS) entry which is preliminary data.</text>
</comment>
<feature type="transmembrane region" description="Helical" evidence="8">
    <location>
        <begin position="214"/>
        <end position="234"/>
    </location>
</feature>
<feature type="transmembrane region" description="Helical" evidence="8">
    <location>
        <begin position="412"/>
        <end position="435"/>
    </location>
</feature>
<evidence type="ECO:0000256" key="3">
    <source>
        <dbReference type="ARBA" id="ARBA00022475"/>
    </source>
</evidence>
<evidence type="ECO:0000256" key="4">
    <source>
        <dbReference type="ARBA" id="ARBA00022692"/>
    </source>
</evidence>
<dbReference type="RefSeq" id="WP_404547127.1">
    <property type="nucleotide sequence ID" value="NZ_JADIKJ010000010.1"/>
</dbReference>
<feature type="transmembrane region" description="Helical" evidence="8">
    <location>
        <begin position="462"/>
        <end position="479"/>
    </location>
</feature>
<evidence type="ECO:0000313" key="11">
    <source>
        <dbReference type="Proteomes" id="UP001620461"/>
    </source>
</evidence>
<comment type="similarity">
    <text evidence="2">Belongs to the CPA3 antiporters (TC 2.A.63) subunit D family.</text>
</comment>
<accession>A0ABW8JI19</accession>
<keyword evidence="4 7" id="KW-0812">Transmembrane</keyword>
<evidence type="ECO:0000256" key="2">
    <source>
        <dbReference type="ARBA" id="ARBA00005346"/>
    </source>
</evidence>
<feature type="transmembrane region" description="Helical" evidence="8">
    <location>
        <begin position="523"/>
        <end position="543"/>
    </location>
</feature>
<feature type="transmembrane region" description="Helical" evidence="8">
    <location>
        <begin position="113"/>
        <end position="130"/>
    </location>
</feature>
<keyword evidence="6 8" id="KW-0472">Membrane</keyword>